<dbReference type="EMBL" id="OU893340">
    <property type="protein sequence ID" value="CAG9796729.1"/>
    <property type="molecule type" value="Genomic_DNA"/>
</dbReference>
<keyword evidence="6 10" id="KW-1133">Transmembrane helix</keyword>
<evidence type="ECO:0000256" key="6">
    <source>
        <dbReference type="ARBA" id="ARBA00022989"/>
    </source>
</evidence>
<feature type="transmembrane region" description="Helical" evidence="10">
    <location>
        <begin position="108"/>
        <end position="128"/>
    </location>
</feature>
<keyword evidence="3" id="KW-0716">Sensory transduction</keyword>
<evidence type="ECO:0000256" key="2">
    <source>
        <dbReference type="ARBA" id="ARBA00022475"/>
    </source>
</evidence>
<keyword evidence="7 10" id="KW-0472">Membrane</keyword>
<dbReference type="GO" id="GO:0005549">
    <property type="term" value="F:odorant binding"/>
    <property type="evidence" value="ECO:0007669"/>
    <property type="project" value="InterPro"/>
</dbReference>
<keyword evidence="12" id="KW-1185">Reference proteome</keyword>
<organism evidence="11 12">
    <name type="scientific">Diatraea saccharalis</name>
    <name type="common">sugarcane borer</name>
    <dbReference type="NCBI Taxonomy" id="40085"/>
    <lineage>
        <taxon>Eukaryota</taxon>
        <taxon>Metazoa</taxon>
        <taxon>Ecdysozoa</taxon>
        <taxon>Arthropoda</taxon>
        <taxon>Hexapoda</taxon>
        <taxon>Insecta</taxon>
        <taxon>Pterygota</taxon>
        <taxon>Neoptera</taxon>
        <taxon>Endopterygota</taxon>
        <taxon>Lepidoptera</taxon>
        <taxon>Glossata</taxon>
        <taxon>Ditrysia</taxon>
        <taxon>Pyraloidea</taxon>
        <taxon>Crambidae</taxon>
        <taxon>Crambinae</taxon>
        <taxon>Diatraea</taxon>
    </lineage>
</organism>
<dbReference type="GO" id="GO:0004984">
    <property type="term" value="F:olfactory receptor activity"/>
    <property type="evidence" value="ECO:0007669"/>
    <property type="project" value="InterPro"/>
</dbReference>
<evidence type="ECO:0008006" key="13">
    <source>
        <dbReference type="Google" id="ProtNLM"/>
    </source>
</evidence>
<evidence type="ECO:0000313" key="11">
    <source>
        <dbReference type="EMBL" id="CAG9796729.1"/>
    </source>
</evidence>
<protein>
    <recommendedName>
        <fullName evidence="13">Odorant receptor</fullName>
    </recommendedName>
</protein>
<keyword evidence="9" id="KW-0807">Transducer</keyword>
<evidence type="ECO:0000256" key="7">
    <source>
        <dbReference type="ARBA" id="ARBA00023136"/>
    </source>
</evidence>
<feature type="transmembrane region" description="Helical" evidence="10">
    <location>
        <begin position="21"/>
        <end position="42"/>
    </location>
</feature>
<dbReference type="Proteomes" id="UP001153714">
    <property type="component" value="Chromosome 9"/>
</dbReference>
<dbReference type="InterPro" id="IPR004117">
    <property type="entry name" value="7tm6_olfct_rcpt"/>
</dbReference>
<evidence type="ECO:0000256" key="1">
    <source>
        <dbReference type="ARBA" id="ARBA00004651"/>
    </source>
</evidence>
<comment type="subcellular location">
    <subcellularLocation>
        <location evidence="1">Cell membrane</location>
        <topology evidence="1">Multi-pass membrane protein</topology>
    </subcellularLocation>
</comment>
<dbReference type="Pfam" id="PF02949">
    <property type="entry name" value="7tm_6"/>
    <property type="match status" value="2"/>
</dbReference>
<evidence type="ECO:0000256" key="3">
    <source>
        <dbReference type="ARBA" id="ARBA00022606"/>
    </source>
</evidence>
<dbReference type="PANTHER" id="PTHR21137:SF35">
    <property type="entry name" value="ODORANT RECEPTOR 19A-RELATED"/>
    <property type="match status" value="1"/>
</dbReference>
<sequence>MSWKSTAIKKGKRARVSSPESFMVLLSYLVVMVMQIFLPAYLGTQMTYESQKLAFAAYASEWIPQSEPYKRSLRLFVERSNTPIVFTGLKMFPLTLSTFVSPMSREDFVFMICYTIAMTLEIFYPAFLGAELTRESEHLVFSAYCSDWISRPESFKRSLRLMVERAKKPAVITGLKMFRLSLATFTSIRSYTSALEWNNGKMRSKGNKG</sequence>
<accession>A0A9N9WIM5</accession>
<proteinExistence type="predicted"/>
<dbReference type="GO" id="GO:0007165">
    <property type="term" value="P:signal transduction"/>
    <property type="evidence" value="ECO:0007669"/>
    <property type="project" value="UniProtKB-KW"/>
</dbReference>
<keyword evidence="4 10" id="KW-0812">Transmembrane</keyword>
<keyword evidence="8" id="KW-0675">Receptor</keyword>
<evidence type="ECO:0000256" key="9">
    <source>
        <dbReference type="ARBA" id="ARBA00023224"/>
    </source>
</evidence>
<keyword evidence="5" id="KW-0552">Olfaction</keyword>
<keyword evidence="2" id="KW-1003">Cell membrane</keyword>
<dbReference type="PANTHER" id="PTHR21137">
    <property type="entry name" value="ODORANT RECEPTOR"/>
    <property type="match status" value="1"/>
</dbReference>
<reference evidence="11" key="1">
    <citation type="submission" date="2021-12" db="EMBL/GenBank/DDBJ databases">
        <authorList>
            <person name="King R."/>
        </authorList>
    </citation>
    <scope>NUCLEOTIDE SEQUENCE</scope>
</reference>
<evidence type="ECO:0000256" key="5">
    <source>
        <dbReference type="ARBA" id="ARBA00022725"/>
    </source>
</evidence>
<evidence type="ECO:0000256" key="4">
    <source>
        <dbReference type="ARBA" id="ARBA00022692"/>
    </source>
</evidence>
<evidence type="ECO:0000256" key="10">
    <source>
        <dbReference type="SAM" id="Phobius"/>
    </source>
</evidence>
<gene>
    <name evidence="11" type="ORF">DIATSA_LOCUS13891</name>
</gene>
<evidence type="ECO:0000256" key="8">
    <source>
        <dbReference type="ARBA" id="ARBA00023170"/>
    </source>
</evidence>
<evidence type="ECO:0000313" key="12">
    <source>
        <dbReference type="Proteomes" id="UP001153714"/>
    </source>
</evidence>
<dbReference type="OrthoDB" id="7548151at2759"/>
<name>A0A9N9WIM5_9NEOP</name>
<reference evidence="11" key="2">
    <citation type="submission" date="2022-10" db="EMBL/GenBank/DDBJ databases">
        <authorList>
            <consortium name="ENA_rothamsted_submissions"/>
            <consortium name="culmorum"/>
            <person name="King R."/>
        </authorList>
    </citation>
    <scope>NUCLEOTIDE SEQUENCE</scope>
</reference>
<dbReference type="GO" id="GO:0005886">
    <property type="term" value="C:plasma membrane"/>
    <property type="evidence" value="ECO:0007669"/>
    <property type="project" value="UniProtKB-SubCell"/>
</dbReference>
<dbReference type="AlphaFoldDB" id="A0A9N9WIM5"/>